<keyword evidence="3" id="KW-1185">Reference proteome</keyword>
<dbReference type="PROSITE" id="PS51257">
    <property type="entry name" value="PROKAR_LIPOPROTEIN"/>
    <property type="match status" value="1"/>
</dbReference>
<organism evidence="2 3">
    <name type="scientific">Aureibaculum algae</name>
    <dbReference type="NCBI Taxonomy" id="2584122"/>
    <lineage>
        <taxon>Bacteria</taxon>
        <taxon>Pseudomonadati</taxon>
        <taxon>Bacteroidota</taxon>
        <taxon>Flavobacteriia</taxon>
        <taxon>Flavobacteriales</taxon>
        <taxon>Flavobacteriaceae</taxon>
        <taxon>Aureibaculum</taxon>
    </lineage>
</organism>
<evidence type="ECO:0000256" key="1">
    <source>
        <dbReference type="SAM" id="SignalP"/>
    </source>
</evidence>
<feature type="chain" id="PRO_5023064294" evidence="1">
    <location>
        <begin position="24"/>
        <end position="188"/>
    </location>
</feature>
<keyword evidence="1" id="KW-0732">Signal</keyword>
<gene>
    <name evidence="2" type="ORF">FF125_06715</name>
</gene>
<dbReference type="OrthoDB" id="1392646at2"/>
<dbReference type="EMBL" id="CP040749">
    <property type="protein sequence ID" value="QCX38133.1"/>
    <property type="molecule type" value="Genomic_DNA"/>
</dbReference>
<reference evidence="2 3" key="1">
    <citation type="submission" date="2019-05" db="EMBL/GenBank/DDBJ databases">
        <title>Algicella ahnfeltiae gen. nov., sp. nov., a novel marine bacterium of the family Flavobacteriaceae isolated from a red alga.</title>
        <authorList>
            <person name="Nedashkovskaya O.I."/>
            <person name="Kukhlevskiy A.D."/>
            <person name="Kim S.-G."/>
            <person name="Zhukova N.V."/>
            <person name="Mikhailov V.V."/>
        </authorList>
    </citation>
    <scope>NUCLEOTIDE SEQUENCE [LARGE SCALE GENOMIC DNA]</scope>
    <source>
        <strain evidence="2 3">10Alg115</strain>
    </source>
</reference>
<feature type="signal peptide" evidence="1">
    <location>
        <begin position="1"/>
        <end position="23"/>
    </location>
</feature>
<name>A0A5B7TSH1_9FLAO</name>
<dbReference type="Proteomes" id="UP000306229">
    <property type="component" value="Chromosome"/>
</dbReference>
<dbReference type="AlphaFoldDB" id="A0A5B7TSH1"/>
<dbReference type="RefSeq" id="WP_138949038.1">
    <property type="nucleotide sequence ID" value="NZ_CP040749.1"/>
</dbReference>
<evidence type="ECO:0000313" key="3">
    <source>
        <dbReference type="Proteomes" id="UP000306229"/>
    </source>
</evidence>
<protein>
    <submittedName>
        <fullName evidence="2">Uncharacterized protein</fullName>
    </submittedName>
</protein>
<sequence length="188" mass="21926">MKNKASLLLSILLLSATFGSCQNTDKTATNMLKVTPEMVAEQEAKCLDTYLITKIKGYNRDLDTLSVEEIKTLITTNLKNFIKNKDDFISRNEKALYQENNYFDSLTKPFSTEQEEIIDKENTLKKLVNNNHINYRDTILKGIYFNQSLKENKSYINPIVRNNGSTIFKFSTEKTRYEKDKKRKNKRL</sequence>
<proteinExistence type="predicted"/>
<dbReference type="KEGG" id="fbe:FF125_06715"/>
<accession>A0A5B7TSH1</accession>
<evidence type="ECO:0000313" key="2">
    <source>
        <dbReference type="EMBL" id="QCX38133.1"/>
    </source>
</evidence>